<dbReference type="RefSeq" id="WP_103203609.1">
    <property type="nucleotide sequence ID" value="NZ_CVTD020000026.1"/>
</dbReference>
<protein>
    <submittedName>
        <fullName evidence="2">Uncharacterized protein</fullName>
    </submittedName>
</protein>
<organism evidence="2 3">
    <name type="scientific">Herbinix hemicellulosilytica</name>
    <dbReference type="NCBI Taxonomy" id="1564487"/>
    <lineage>
        <taxon>Bacteria</taxon>
        <taxon>Bacillati</taxon>
        <taxon>Bacillota</taxon>
        <taxon>Clostridia</taxon>
        <taxon>Lachnospirales</taxon>
        <taxon>Lachnospiraceae</taxon>
        <taxon>Herbinix</taxon>
    </lineage>
</organism>
<accession>A0A0H5SLA8</accession>
<gene>
    <name evidence="2" type="ORF">HHT355_2342</name>
</gene>
<evidence type="ECO:0000256" key="1">
    <source>
        <dbReference type="SAM" id="Coils"/>
    </source>
</evidence>
<sequence>MNKVKEKYLSFLNEKIEGYKRTVEAYKAEGRKDEAELERIKANLYELFKALFITDTKQLEGKDLSRYKDINLFADFLLRFDTIPANWKVFLEQAKENNDKVRQIIEETKLEIVMDLKEKLISMVNEELEVNV</sequence>
<evidence type="ECO:0000313" key="2">
    <source>
        <dbReference type="EMBL" id="CRZ35531.1"/>
    </source>
</evidence>
<reference evidence="2 3" key="1">
    <citation type="submission" date="2015-06" db="EMBL/GenBank/DDBJ databases">
        <authorList>
            <person name="Wibberg Daniel"/>
        </authorList>
    </citation>
    <scope>NUCLEOTIDE SEQUENCE [LARGE SCALE GENOMIC DNA]</scope>
    <source>
        <strain evidence="2 3">T3/55T</strain>
    </source>
</reference>
<dbReference type="AlphaFoldDB" id="A0A0H5SLA8"/>
<proteinExistence type="predicted"/>
<keyword evidence="3" id="KW-1185">Reference proteome</keyword>
<dbReference type="OrthoDB" id="1854057at2"/>
<dbReference type="EMBL" id="CVTD020000026">
    <property type="protein sequence ID" value="CRZ35531.1"/>
    <property type="molecule type" value="Genomic_DNA"/>
</dbReference>
<dbReference type="Proteomes" id="UP000236497">
    <property type="component" value="Unassembled WGS sequence"/>
</dbReference>
<feature type="coiled-coil region" evidence="1">
    <location>
        <begin position="9"/>
        <end position="43"/>
    </location>
</feature>
<name>A0A0H5SLA8_HERHM</name>
<evidence type="ECO:0000313" key="3">
    <source>
        <dbReference type="Proteomes" id="UP000236497"/>
    </source>
</evidence>
<keyword evidence="1" id="KW-0175">Coiled coil</keyword>